<protein>
    <submittedName>
        <fullName evidence="2">Uncharacterized protein</fullName>
    </submittedName>
</protein>
<sequence length="121" mass="14326">MSDKEPRRLGDVYSTRSVGRKLVEGGKDDHGWEKYSRPFNQQDPFEYDRDDEEKIPIDQKFEDNLMEEERFLREQRARHRVQFARIAGEAAEAARRRLEFNPTTLGDRPISRRMAIASNQI</sequence>
<evidence type="ECO:0000313" key="3">
    <source>
        <dbReference type="Proteomes" id="UP000886520"/>
    </source>
</evidence>
<gene>
    <name evidence="2" type="ORF">GOP47_0009737</name>
</gene>
<name>A0A9D4UX64_ADICA</name>
<evidence type="ECO:0000313" key="2">
    <source>
        <dbReference type="EMBL" id="KAI5075661.1"/>
    </source>
</evidence>
<accession>A0A9D4UX64</accession>
<dbReference type="EMBL" id="JABFUD020000009">
    <property type="protein sequence ID" value="KAI5075661.1"/>
    <property type="molecule type" value="Genomic_DNA"/>
</dbReference>
<evidence type="ECO:0000256" key="1">
    <source>
        <dbReference type="SAM" id="MobiDB-lite"/>
    </source>
</evidence>
<proteinExistence type="predicted"/>
<dbReference type="AlphaFoldDB" id="A0A9D4UX64"/>
<feature type="region of interest" description="Disordered" evidence="1">
    <location>
        <begin position="24"/>
        <end position="51"/>
    </location>
</feature>
<keyword evidence="3" id="KW-1185">Reference proteome</keyword>
<reference evidence="2" key="1">
    <citation type="submission" date="2021-01" db="EMBL/GenBank/DDBJ databases">
        <title>Adiantum capillus-veneris genome.</title>
        <authorList>
            <person name="Fang Y."/>
            <person name="Liao Q."/>
        </authorList>
    </citation>
    <scope>NUCLEOTIDE SEQUENCE</scope>
    <source>
        <strain evidence="2">H3</strain>
        <tissue evidence="2">Leaf</tissue>
    </source>
</reference>
<dbReference type="Proteomes" id="UP000886520">
    <property type="component" value="Chromosome 9"/>
</dbReference>
<comment type="caution">
    <text evidence="2">The sequence shown here is derived from an EMBL/GenBank/DDBJ whole genome shotgun (WGS) entry which is preliminary data.</text>
</comment>
<organism evidence="2 3">
    <name type="scientific">Adiantum capillus-veneris</name>
    <name type="common">Maidenhair fern</name>
    <dbReference type="NCBI Taxonomy" id="13818"/>
    <lineage>
        <taxon>Eukaryota</taxon>
        <taxon>Viridiplantae</taxon>
        <taxon>Streptophyta</taxon>
        <taxon>Embryophyta</taxon>
        <taxon>Tracheophyta</taxon>
        <taxon>Polypodiopsida</taxon>
        <taxon>Polypodiidae</taxon>
        <taxon>Polypodiales</taxon>
        <taxon>Pteridineae</taxon>
        <taxon>Pteridaceae</taxon>
        <taxon>Vittarioideae</taxon>
        <taxon>Adiantum</taxon>
    </lineage>
</organism>
<feature type="compositionally biased region" description="Basic and acidic residues" evidence="1">
    <location>
        <begin position="24"/>
        <end position="36"/>
    </location>
</feature>